<dbReference type="RefSeq" id="WP_073091864.1">
    <property type="nucleotide sequence ID" value="NZ_FRBC01000027.1"/>
</dbReference>
<dbReference type="InterPro" id="IPR001398">
    <property type="entry name" value="Macrophage_inhib_fac"/>
</dbReference>
<evidence type="ECO:0000256" key="1">
    <source>
        <dbReference type="ARBA" id="ARBA00022485"/>
    </source>
</evidence>
<organism evidence="6 7">
    <name type="scientific">Selenomonas ruminantium</name>
    <dbReference type="NCBI Taxonomy" id="971"/>
    <lineage>
        <taxon>Bacteria</taxon>
        <taxon>Bacillati</taxon>
        <taxon>Bacillota</taxon>
        <taxon>Negativicutes</taxon>
        <taxon>Selenomonadales</taxon>
        <taxon>Selenomonadaceae</taxon>
        <taxon>Selenomonas</taxon>
    </lineage>
</organism>
<dbReference type="PROSITE" id="PS00198">
    <property type="entry name" value="4FE4S_FER_1"/>
    <property type="match status" value="2"/>
</dbReference>
<evidence type="ECO:0000256" key="2">
    <source>
        <dbReference type="ARBA" id="ARBA00022723"/>
    </source>
</evidence>
<dbReference type="Proteomes" id="UP000184263">
    <property type="component" value="Unassembled WGS sequence"/>
</dbReference>
<evidence type="ECO:0000313" key="6">
    <source>
        <dbReference type="EMBL" id="SHK96231.1"/>
    </source>
</evidence>
<dbReference type="Gene3D" id="3.30.429.10">
    <property type="entry name" value="Macrophage Migration Inhibitory Factor"/>
    <property type="match status" value="1"/>
</dbReference>
<dbReference type="SUPFAM" id="SSF54862">
    <property type="entry name" value="4Fe-4S ferredoxins"/>
    <property type="match status" value="1"/>
</dbReference>
<dbReference type="SUPFAM" id="SSF55331">
    <property type="entry name" value="Tautomerase/MIF"/>
    <property type="match status" value="1"/>
</dbReference>
<keyword evidence="2" id="KW-0479">Metal-binding</keyword>
<dbReference type="Pfam" id="PF13187">
    <property type="entry name" value="Fer4_9"/>
    <property type="match status" value="1"/>
</dbReference>
<dbReference type="PANTHER" id="PTHR43687:SF1">
    <property type="entry name" value="FERREDOXIN III"/>
    <property type="match status" value="1"/>
</dbReference>
<evidence type="ECO:0000313" key="7">
    <source>
        <dbReference type="Proteomes" id="UP000184263"/>
    </source>
</evidence>
<reference evidence="6 7" key="1">
    <citation type="submission" date="2016-11" db="EMBL/GenBank/DDBJ databases">
        <authorList>
            <person name="Jaros S."/>
            <person name="Januszkiewicz K."/>
            <person name="Wedrychowicz H."/>
        </authorList>
    </citation>
    <scope>NUCLEOTIDE SEQUENCE [LARGE SCALE GENOMIC DNA]</scope>
    <source>
        <strain evidence="6 7">HD4</strain>
    </source>
</reference>
<dbReference type="InterPro" id="IPR014347">
    <property type="entry name" value="Tautomerase/MIF_sf"/>
</dbReference>
<dbReference type="Gene3D" id="3.30.70.20">
    <property type="match status" value="1"/>
</dbReference>
<dbReference type="GO" id="GO:0051539">
    <property type="term" value="F:4 iron, 4 sulfur cluster binding"/>
    <property type="evidence" value="ECO:0007669"/>
    <property type="project" value="UniProtKB-KW"/>
</dbReference>
<sequence length="328" mass="36894">MPMIQVKLTVSLREEQNVRLHKDITQAVVNIFHKPVEYVMVNVEPEADLWMAGEKLAKGAYVSAALMGEINNADCDAFTAKISELFAQELAKATGEAMLPLKDLVRNNKYEINVIEGESLGIVMPTYWEGLPSILLDYLEKVRFAFAGSEHYCYFVATYGCDYGNILSTAQKEFAKVGVHFDSLYAARFVDNWSPMFYLKDVSRNRRAEENGEAETRLIVQQVLRKEKGHTLPNQMSALGAAAAKANYNRIRKTKRFKLVADKCMGCGLCARQCPLNAIEMQEGRPVWVKEKCTLCLGCFHRCPAGAIDYDGGLRNGQYVYDKVKLDD</sequence>
<keyword evidence="4" id="KW-0411">Iron-sulfur</keyword>
<dbReference type="PROSITE" id="PS51379">
    <property type="entry name" value="4FE4S_FER_2"/>
    <property type="match status" value="2"/>
</dbReference>
<dbReference type="AlphaFoldDB" id="A0A1M6WRE1"/>
<dbReference type="NCBIfam" id="NF038196">
    <property type="entry name" value="ferrodoxin_EFR1"/>
    <property type="match status" value="1"/>
</dbReference>
<feature type="domain" description="4Fe-4S ferredoxin-type" evidence="5">
    <location>
        <begin position="255"/>
        <end position="284"/>
    </location>
</feature>
<dbReference type="Pfam" id="PF01187">
    <property type="entry name" value="MIF"/>
    <property type="match status" value="1"/>
</dbReference>
<evidence type="ECO:0000256" key="3">
    <source>
        <dbReference type="ARBA" id="ARBA00023004"/>
    </source>
</evidence>
<dbReference type="PANTHER" id="PTHR43687">
    <property type="entry name" value="ADENYLYLSULFATE REDUCTASE, BETA SUBUNIT"/>
    <property type="match status" value="1"/>
</dbReference>
<feature type="domain" description="4Fe-4S ferredoxin-type" evidence="5">
    <location>
        <begin position="285"/>
        <end position="313"/>
    </location>
</feature>
<dbReference type="InterPro" id="IPR017900">
    <property type="entry name" value="4Fe4S_Fe_S_CS"/>
</dbReference>
<protein>
    <submittedName>
        <fullName evidence="6">Ferredoxin</fullName>
    </submittedName>
</protein>
<dbReference type="GO" id="GO:0046872">
    <property type="term" value="F:metal ion binding"/>
    <property type="evidence" value="ECO:0007669"/>
    <property type="project" value="UniProtKB-KW"/>
</dbReference>
<accession>A0A1M6WRE1</accession>
<dbReference type="InterPro" id="IPR017896">
    <property type="entry name" value="4Fe4S_Fe-S-bd"/>
</dbReference>
<keyword evidence="3" id="KW-0408">Iron</keyword>
<proteinExistence type="predicted"/>
<keyword evidence="1" id="KW-0004">4Fe-4S</keyword>
<evidence type="ECO:0000259" key="5">
    <source>
        <dbReference type="PROSITE" id="PS51379"/>
    </source>
</evidence>
<dbReference type="InterPro" id="IPR047964">
    <property type="entry name" value="EFR1-like"/>
</dbReference>
<evidence type="ECO:0000256" key="4">
    <source>
        <dbReference type="ARBA" id="ARBA00023014"/>
    </source>
</evidence>
<dbReference type="InterPro" id="IPR050572">
    <property type="entry name" value="Fe-S_Ferredoxin"/>
</dbReference>
<dbReference type="EMBL" id="FRBC01000027">
    <property type="protein sequence ID" value="SHK96231.1"/>
    <property type="molecule type" value="Genomic_DNA"/>
</dbReference>
<gene>
    <name evidence="6" type="ORF">SAMN05216582_12738</name>
</gene>
<name>A0A1M6WRE1_SELRU</name>